<feature type="transmembrane region" description="Helical" evidence="1">
    <location>
        <begin position="48"/>
        <end position="66"/>
    </location>
</feature>
<keyword evidence="1" id="KW-0472">Membrane</keyword>
<sequence length="136" mass="14160">MVAERVRRLVPPALAGSRGSAGLVLVLLPPFFVVLHGGLLFRTAGHDFPLEVSVTVALGLLIAGLGRARPLVDPLRFVPGVERARRFGGHALAAVGGCCVVGAFFLPPMFVSVAATFAAGAVFLLVVLVPLVRLRS</sequence>
<protein>
    <submittedName>
        <fullName evidence="2">Uncharacterized protein</fullName>
    </submittedName>
</protein>
<dbReference type="AlphaFoldDB" id="A0A1M4EIK5"/>
<organism evidence="2">
    <name type="scientific">Nonomuraea gerenzanensis</name>
    <dbReference type="NCBI Taxonomy" id="93944"/>
    <lineage>
        <taxon>Bacteria</taxon>
        <taxon>Bacillati</taxon>
        <taxon>Actinomycetota</taxon>
        <taxon>Actinomycetes</taxon>
        <taxon>Streptosporangiales</taxon>
        <taxon>Streptosporangiaceae</taxon>
        <taxon>Nonomuraea</taxon>
    </lineage>
</organism>
<proteinExistence type="predicted"/>
<gene>
    <name evidence="2" type="ORF">BN4615_P8110</name>
</gene>
<feature type="transmembrane region" description="Helical" evidence="1">
    <location>
        <begin position="112"/>
        <end position="132"/>
    </location>
</feature>
<dbReference type="EMBL" id="LT559118">
    <property type="protein sequence ID" value="SBO98594.1"/>
    <property type="molecule type" value="Genomic_DNA"/>
</dbReference>
<keyword evidence="1" id="KW-0812">Transmembrane</keyword>
<accession>A0A1M4EIK5</accession>
<evidence type="ECO:0000256" key="1">
    <source>
        <dbReference type="SAM" id="Phobius"/>
    </source>
</evidence>
<reference evidence="2" key="1">
    <citation type="submission" date="2016-04" db="EMBL/GenBank/DDBJ databases">
        <authorList>
            <person name="Evans L.H."/>
            <person name="Alamgir A."/>
            <person name="Owens N."/>
            <person name="Weber N.D."/>
            <person name="Virtaneva K."/>
            <person name="Barbian K."/>
            <person name="Babar A."/>
            <person name="Rosenke K."/>
        </authorList>
    </citation>
    <scope>NUCLEOTIDE SEQUENCE</scope>
    <source>
        <strain evidence="2">Nono1</strain>
    </source>
</reference>
<feature type="transmembrane region" description="Helical" evidence="1">
    <location>
        <begin position="21"/>
        <end position="42"/>
    </location>
</feature>
<evidence type="ECO:0000313" key="2">
    <source>
        <dbReference type="EMBL" id="SBO98594.1"/>
    </source>
</evidence>
<keyword evidence="1" id="KW-1133">Transmembrane helix</keyword>
<feature type="transmembrane region" description="Helical" evidence="1">
    <location>
        <begin position="87"/>
        <end position="106"/>
    </location>
</feature>
<name>A0A1M4EIK5_9ACTN</name>